<proteinExistence type="predicted"/>
<dbReference type="EMBL" id="QVLU01000021">
    <property type="protein sequence ID" value="RGE68007.1"/>
    <property type="molecule type" value="Genomic_DNA"/>
</dbReference>
<dbReference type="Proteomes" id="UP000261166">
    <property type="component" value="Unassembled WGS sequence"/>
</dbReference>
<evidence type="ECO:0000313" key="1">
    <source>
        <dbReference type="EMBL" id="RGE68007.1"/>
    </source>
</evidence>
<dbReference type="GO" id="GO:0016740">
    <property type="term" value="F:transferase activity"/>
    <property type="evidence" value="ECO:0007669"/>
    <property type="project" value="UniProtKB-KW"/>
</dbReference>
<evidence type="ECO:0000313" key="2">
    <source>
        <dbReference type="Proteomes" id="UP000261166"/>
    </source>
</evidence>
<dbReference type="RefSeq" id="WP_025490154.1">
    <property type="nucleotide sequence ID" value="NZ_JBKVAZ010000013.1"/>
</dbReference>
<protein>
    <submittedName>
        <fullName evidence="1">Glycosyltransferase family 1 protein</fullName>
    </submittedName>
</protein>
<keyword evidence="1" id="KW-0808">Transferase</keyword>
<comment type="caution">
    <text evidence="1">The sequence shown here is derived from an EMBL/GenBank/DDBJ whole genome shotgun (WGS) entry which is preliminary data.</text>
</comment>
<name>A0A3E3ILQ9_9FIRM</name>
<sequence>MKKYVFFTADIYPVGGIQIYLSGKIKYLEQSGWKVYVFYNGFYKGNCVFPKLNEYTSNKMTYLSFLPRELFDGQVSRALNLMKNKIEYSSNDTVLIESHYDVASLWAELFAHEVNGIHACLCCNELFRGANKHYEEYLDYFKFKYDRYELAGISTESMKKLFSGKYDNISVDDSHVFVAASDDPVQEIENALVNKIDKCDFNICYIGRAKKESFKYITIGVKNFCEKYFEKQCQYIVVGDIDDNDRKWVDFVFGKLTNVTITFTGTLSPVPKKLFSKIDITVAGSGCALMSAFEGVPTVVVDAKDYMSNGLLGYDTKSFLFREENGLCQPIENTIEECLINKKYQDKTFDLERNPSNATYYEKHFDFFENKHKEYYPSNNITHPKKNTFKNMLQLVYLKKVKKYPVL</sequence>
<gene>
    <name evidence="1" type="ORF">DWY69_20395</name>
</gene>
<dbReference type="SUPFAM" id="SSF53756">
    <property type="entry name" value="UDP-Glycosyltransferase/glycogen phosphorylase"/>
    <property type="match status" value="1"/>
</dbReference>
<organism evidence="1 2">
    <name type="scientific">Eisenbergiella massiliensis</name>
    <dbReference type="NCBI Taxonomy" id="1720294"/>
    <lineage>
        <taxon>Bacteria</taxon>
        <taxon>Bacillati</taxon>
        <taxon>Bacillota</taxon>
        <taxon>Clostridia</taxon>
        <taxon>Lachnospirales</taxon>
        <taxon>Lachnospiraceae</taxon>
        <taxon>Eisenbergiella</taxon>
    </lineage>
</organism>
<dbReference type="AlphaFoldDB" id="A0A3E3ILQ9"/>
<reference evidence="1 2" key="1">
    <citation type="submission" date="2018-08" db="EMBL/GenBank/DDBJ databases">
        <title>A genome reference for cultivated species of the human gut microbiota.</title>
        <authorList>
            <person name="Zou Y."/>
            <person name="Xue W."/>
            <person name="Luo G."/>
        </authorList>
    </citation>
    <scope>NUCLEOTIDE SEQUENCE [LARGE SCALE GENOMIC DNA]</scope>
    <source>
        <strain evidence="1 2">AF26-4BH</strain>
    </source>
</reference>
<dbReference type="OrthoDB" id="2051279at2"/>
<accession>A0A3E3ILQ9</accession>